<dbReference type="SMART" id="SM00257">
    <property type="entry name" value="LysM"/>
    <property type="match status" value="2"/>
</dbReference>
<accession>A0A7M4DJU3</accession>
<dbReference type="CDD" id="cd00118">
    <property type="entry name" value="LysM"/>
    <property type="match status" value="2"/>
</dbReference>
<dbReference type="AlphaFoldDB" id="A0A7M4DJU3"/>
<keyword evidence="2" id="KW-1133">Transmembrane helix</keyword>
<proteinExistence type="predicted"/>
<feature type="transmembrane region" description="Helical" evidence="2">
    <location>
        <begin position="100"/>
        <end position="119"/>
    </location>
</feature>
<dbReference type="Gene3D" id="1.25.40.10">
    <property type="entry name" value="Tetratricopeptide repeat domain"/>
    <property type="match status" value="1"/>
</dbReference>
<keyword evidence="2" id="KW-0472">Membrane</keyword>
<organism evidence="4 5">
    <name type="scientific">Occultella aeris</name>
    <dbReference type="NCBI Taxonomy" id="2761496"/>
    <lineage>
        <taxon>Bacteria</taxon>
        <taxon>Bacillati</taxon>
        <taxon>Actinomycetota</taxon>
        <taxon>Actinomycetes</taxon>
        <taxon>Micrococcales</taxon>
        <taxon>Ruaniaceae</taxon>
        <taxon>Occultella</taxon>
    </lineage>
</organism>
<keyword evidence="2" id="KW-0812">Transmembrane</keyword>
<dbReference type="Gene3D" id="3.10.350.10">
    <property type="entry name" value="LysM domain"/>
    <property type="match status" value="2"/>
</dbReference>
<dbReference type="InterPro" id="IPR018392">
    <property type="entry name" value="LysM"/>
</dbReference>
<evidence type="ECO:0000259" key="3">
    <source>
        <dbReference type="PROSITE" id="PS51782"/>
    </source>
</evidence>
<gene>
    <name evidence="4" type="ORF">HALOF300_02401</name>
</gene>
<feature type="compositionally biased region" description="Polar residues" evidence="1">
    <location>
        <begin position="144"/>
        <end position="153"/>
    </location>
</feature>
<dbReference type="Proteomes" id="UP000419743">
    <property type="component" value="Unassembled WGS sequence"/>
</dbReference>
<feature type="domain" description="LysM" evidence="3">
    <location>
        <begin position="167"/>
        <end position="223"/>
    </location>
</feature>
<feature type="compositionally biased region" description="Basic and acidic residues" evidence="1">
    <location>
        <begin position="369"/>
        <end position="382"/>
    </location>
</feature>
<feature type="region of interest" description="Disordered" evidence="1">
    <location>
        <begin position="314"/>
        <end position="384"/>
    </location>
</feature>
<keyword evidence="5" id="KW-1185">Reference proteome</keyword>
<comment type="caution">
    <text evidence="4">The sequence shown here is derived from an EMBL/GenBank/DDBJ whole genome shotgun (WGS) entry which is preliminary data.</text>
</comment>
<dbReference type="InterPro" id="IPR052196">
    <property type="entry name" value="Bact_Kbp"/>
</dbReference>
<evidence type="ECO:0000256" key="1">
    <source>
        <dbReference type="SAM" id="MobiDB-lite"/>
    </source>
</evidence>
<dbReference type="EMBL" id="CACRYJ010000034">
    <property type="protein sequence ID" value="VZO37328.1"/>
    <property type="molecule type" value="Genomic_DNA"/>
</dbReference>
<evidence type="ECO:0000313" key="4">
    <source>
        <dbReference type="EMBL" id="VZO37328.1"/>
    </source>
</evidence>
<dbReference type="PANTHER" id="PTHR34700:SF3">
    <property type="entry name" value="PHAGE-LIKE ELEMENT PBSX PROTEIN XKDQ"/>
    <property type="match status" value="1"/>
</dbReference>
<dbReference type="RefSeq" id="WP_197522504.1">
    <property type="nucleotide sequence ID" value="NZ_CBCSBY010000008.1"/>
</dbReference>
<dbReference type="PROSITE" id="PS51782">
    <property type="entry name" value="LYSM"/>
    <property type="match status" value="1"/>
</dbReference>
<dbReference type="InterPro" id="IPR011990">
    <property type="entry name" value="TPR-like_helical_dom_sf"/>
</dbReference>
<evidence type="ECO:0000313" key="5">
    <source>
        <dbReference type="Proteomes" id="UP000419743"/>
    </source>
</evidence>
<feature type="region of interest" description="Disordered" evidence="1">
    <location>
        <begin position="141"/>
        <end position="169"/>
    </location>
</feature>
<protein>
    <submittedName>
        <fullName evidence="4">LysM domain/BON superfamily protein</fullName>
    </submittedName>
</protein>
<feature type="transmembrane region" description="Helical" evidence="2">
    <location>
        <begin position="53"/>
        <end position="79"/>
    </location>
</feature>
<feature type="compositionally biased region" description="Polar residues" evidence="1">
    <location>
        <begin position="329"/>
        <end position="355"/>
    </location>
</feature>
<dbReference type="InterPro" id="IPR036779">
    <property type="entry name" value="LysM_dom_sf"/>
</dbReference>
<reference evidence="4 5" key="1">
    <citation type="submission" date="2019-11" db="EMBL/GenBank/DDBJ databases">
        <authorList>
            <person name="Criscuolo A."/>
        </authorList>
    </citation>
    <scope>NUCLEOTIDE SEQUENCE [LARGE SCALE GENOMIC DNA]</scope>
    <source>
        <strain evidence="4">CIP111667</strain>
    </source>
</reference>
<dbReference type="Pfam" id="PF01476">
    <property type="entry name" value="LysM"/>
    <property type="match status" value="2"/>
</dbReference>
<dbReference type="PANTHER" id="PTHR34700">
    <property type="entry name" value="POTASSIUM BINDING PROTEIN KBP"/>
    <property type="match status" value="1"/>
</dbReference>
<evidence type="ECO:0000256" key="2">
    <source>
        <dbReference type="SAM" id="Phobius"/>
    </source>
</evidence>
<name>A0A7M4DJU3_9MICO</name>
<sequence>MTRNVRALCAAVALLALLVGIPAVLWVLGRDSLPTRVPSWEQVLATLAHPLTAGFLTGLLTLVGAIAWATFLAGVLMEVPAALGHRPTRQIRGLRPQRRLAAALLGAIFLSGMAAPALAPAAQASATVHEPSQVIIYADLPADQPSTPDPGSTDQEEEPDAPSPGWQTHMVEPGDTLWDIAQSRLGDGQRWREIADLNYGLPQPDGHALTDAHWLKVGWQLRIPGTEFPGAETVQNAATEVMVQPGDTLFEIAAEHLGDGNRYPEIFDASRDLPQPGGAHLVDPDVIDVGWHLLIPAATEPTALIIENAAAAEITSEGHTGEEVPATETYPQEASTTQPGSTDPNENTAPDQTAEQQHREAEGAVTSADSDHEADTTEHADDAGVVQRTTGGAGALLAAGIVTAIVYRRHRTHRTRPTGTRVAMPEPGSPEEAVEKDLRTVAGPDGRATVNLALRDLAMLCQEQGLPRPQIRAARFAGDGSELQLYLETATDLPSPWRSSADRQIWLISDTDLADVTAQSEGRGVPAPWPALVSIGQDEEDAHLLVDLEHLGQLDIRGEAEAAHATLAALAVQLATSEWADDIQVTLVGVLPELVEAIDTSRIRHVPDLAAVLDTLEARAQHLREHAPDSDFGPAPWSPEIIITGTDIDPQVLARVETLVGTLPRVGIAAITQEANSGEWAIELDPARPTEAMLRPAGLRLRPQQISTTEYAGILNILAGADRYTPGPAWTQALSRATEPDLAELPAPDPAEQVQPTLAPVVDPVRFEAGAPVVRLLGGVDITGVDESVLSGTPTHLSQAVEMIAYMVLNPGATTAELTRDLWPDREAKASTRQSAVSRARRLLGTNDAGEPYLSLTGTDPLGNSYNVLPQVRSDWDNFNELRGDDPTTVPLDDLRKALALVRGTPFSRVRAGQGRVRANRYLWADRFAYEMTASITDVACETARRALLEGKPKLAAEAARAGLRATRDEERTWRYAIRAHIQLGDHVSVEELVEDLTTQLTDLEVDPEPETNQLLDELDRSRRVAG</sequence>
<feature type="region of interest" description="Disordered" evidence="1">
    <location>
        <begin position="412"/>
        <end position="432"/>
    </location>
</feature>